<organism evidence="1">
    <name type="scientific">marine sediment metagenome</name>
    <dbReference type="NCBI Taxonomy" id="412755"/>
    <lineage>
        <taxon>unclassified sequences</taxon>
        <taxon>metagenomes</taxon>
        <taxon>ecological metagenomes</taxon>
    </lineage>
</organism>
<name>X0Y808_9ZZZZ</name>
<proteinExistence type="predicted"/>
<dbReference type="AlphaFoldDB" id="X0Y808"/>
<gene>
    <name evidence="1" type="ORF">S01H1_81090</name>
</gene>
<protein>
    <submittedName>
        <fullName evidence="1">Uncharacterized protein</fullName>
    </submittedName>
</protein>
<sequence>HGDYSVHYGQVRRYTGKDIHKHLAEDIIPYIVAVIIKPESIRDYAEHVLYSSSEDRKRMGL</sequence>
<reference evidence="1" key="1">
    <citation type="journal article" date="2014" name="Front. Microbiol.">
        <title>High frequency of phylogenetically diverse reductive dehalogenase-homologous genes in deep subseafloor sedimentary metagenomes.</title>
        <authorList>
            <person name="Kawai M."/>
            <person name="Futagami T."/>
            <person name="Toyoda A."/>
            <person name="Takaki Y."/>
            <person name="Nishi S."/>
            <person name="Hori S."/>
            <person name="Arai W."/>
            <person name="Tsubouchi T."/>
            <person name="Morono Y."/>
            <person name="Uchiyama I."/>
            <person name="Ito T."/>
            <person name="Fujiyama A."/>
            <person name="Inagaki F."/>
            <person name="Takami H."/>
        </authorList>
    </citation>
    <scope>NUCLEOTIDE SEQUENCE</scope>
    <source>
        <strain evidence="1">Expedition CK06-06</strain>
    </source>
</reference>
<evidence type="ECO:0000313" key="1">
    <source>
        <dbReference type="EMBL" id="GAG51984.1"/>
    </source>
</evidence>
<feature type="non-terminal residue" evidence="1">
    <location>
        <position position="1"/>
    </location>
</feature>
<dbReference type="EMBL" id="BARS01054836">
    <property type="protein sequence ID" value="GAG51984.1"/>
    <property type="molecule type" value="Genomic_DNA"/>
</dbReference>
<comment type="caution">
    <text evidence="1">The sequence shown here is derived from an EMBL/GenBank/DDBJ whole genome shotgun (WGS) entry which is preliminary data.</text>
</comment>
<accession>X0Y808</accession>